<evidence type="ECO:0000256" key="2">
    <source>
        <dbReference type="ARBA" id="ARBA00023300"/>
    </source>
</evidence>
<comment type="function">
    <text evidence="6">One of the shell proteins of the carboxysome, a polyhedral inclusion where RuBisCO (ribulose bisphosphate carboxylase, rbcL-rbcS) is sequestered. Assembles into hexamers which make sheets that form the facets of the polyhedral carboxysome. The hexamer central pore probably regulates metabolite flux.</text>
</comment>
<dbReference type="GO" id="GO:0043886">
    <property type="term" value="F:structural constituent of carboxysome shell"/>
    <property type="evidence" value="ECO:0007669"/>
    <property type="project" value="UniProtKB-UniRule"/>
</dbReference>
<comment type="subunit">
    <text evidence="6">Homohexamer. Interacts with CcmN and CcmO in the carboxysome.</text>
</comment>
<dbReference type="Pfam" id="PF00936">
    <property type="entry name" value="BMC"/>
    <property type="match status" value="1"/>
</dbReference>
<organism evidence="8 9">
    <name type="scientific">Romeriopsis navalis LEGE 11480</name>
    <dbReference type="NCBI Taxonomy" id="2777977"/>
    <lineage>
        <taxon>Bacteria</taxon>
        <taxon>Bacillati</taxon>
        <taxon>Cyanobacteriota</taxon>
        <taxon>Cyanophyceae</taxon>
        <taxon>Leptolyngbyales</taxon>
        <taxon>Leptolyngbyaceae</taxon>
        <taxon>Romeriopsis</taxon>
        <taxon>Romeriopsis navalis</taxon>
    </lineage>
</organism>
<dbReference type="Gene3D" id="3.30.70.1710">
    <property type="match status" value="1"/>
</dbReference>
<comment type="domain">
    <text evidence="6">The tight homohexamer forms a small pore which is positively charged.</text>
</comment>
<evidence type="ECO:0000256" key="3">
    <source>
        <dbReference type="ARBA" id="ARBA00023587"/>
    </source>
</evidence>
<dbReference type="Proteomes" id="UP000625316">
    <property type="component" value="Unassembled WGS sequence"/>
</dbReference>
<sequence>MAMAVGMIETVGYPSVLAAADAMLKSGRVALVNYESCASGRYLIAIRGPISEVRSAMEAGKEMVEKLPGDAEIVTHITIPNPPENLEAVLPIFYLAEAEPFRI</sequence>
<dbReference type="PANTHER" id="PTHR33941">
    <property type="entry name" value="PROPANEDIOL UTILIZATION PROTEIN PDUA"/>
    <property type="match status" value="1"/>
</dbReference>
<keyword evidence="4 6" id="KW-1282">Carboxysome</keyword>
<feature type="domain" description="BMC" evidence="7">
    <location>
        <begin position="4"/>
        <end position="91"/>
    </location>
</feature>
<name>A0A928VMY7_9CYAN</name>
<evidence type="ECO:0000313" key="9">
    <source>
        <dbReference type="Proteomes" id="UP000625316"/>
    </source>
</evidence>
<comment type="similarity">
    <text evidence="6">Belongs to the bacterial microcompartments protein family. CcmK subfamily.</text>
</comment>
<dbReference type="AlphaFoldDB" id="A0A928VMY7"/>
<keyword evidence="5" id="KW-1283">Bacterial microcompartment</keyword>
<evidence type="ECO:0000256" key="4">
    <source>
        <dbReference type="ARBA" id="ARBA00023669"/>
    </source>
</evidence>
<dbReference type="InterPro" id="IPR044872">
    <property type="entry name" value="CcmK/CsoS1_BMC"/>
</dbReference>
<evidence type="ECO:0000313" key="8">
    <source>
        <dbReference type="EMBL" id="MBE9030653.1"/>
    </source>
</evidence>
<gene>
    <name evidence="6" type="primary">ccmK</name>
    <name evidence="8" type="ORF">IQ266_13015</name>
</gene>
<keyword evidence="2 6" id="KW-0120">Carbon dioxide fixation</keyword>
<proteinExistence type="inferred from homology"/>
<dbReference type="InterPro" id="IPR037233">
    <property type="entry name" value="CcmK-like_sf"/>
</dbReference>
<dbReference type="InterPro" id="IPR000249">
    <property type="entry name" value="BMC_dom"/>
</dbReference>
<protein>
    <recommendedName>
        <fullName evidence="6">Carboxysome shell protein CcmK</fullName>
    </recommendedName>
    <alternativeName>
        <fullName evidence="6">Carbon dioxide-concentrating mechanism protein CcmK</fullName>
    </alternativeName>
</protein>
<dbReference type="HAMAP" id="MF_00854">
    <property type="entry name" value="CcmK"/>
    <property type="match status" value="1"/>
</dbReference>
<reference evidence="8" key="1">
    <citation type="submission" date="2020-10" db="EMBL/GenBank/DDBJ databases">
        <authorList>
            <person name="Castelo-Branco R."/>
            <person name="Eusebio N."/>
            <person name="Adriana R."/>
            <person name="Vieira A."/>
            <person name="Brugerolle De Fraissinette N."/>
            <person name="Rezende De Castro R."/>
            <person name="Schneider M.P."/>
            <person name="Vasconcelos V."/>
            <person name="Leao P.N."/>
        </authorList>
    </citation>
    <scope>NUCLEOTIDE SEQUENCE</scope>
    <source>
        <strain evidence="8">LEGE 11480</strain>
    </source>
</reference>
<dbReference type="InterPro" id="IPR046380">
    <property type="entry name" value="CcmK"/>
</dbReference>
<evidence type="ECO:0000259" key="7">
    <source>
        <dbReference type="PROSITE" id="PS51930"/>
    </source>
</evidence>
<dbReference type="SMART" id="SM00877">
    <property type="entry name" value="BMC"/>
    <property type="match status" value="1"/>
</dbReference>
<dbReference type="InterPro" id="IPR050575">
    <property type="entry name" value="BMC_shell"/>
</dbReference>
<dbReference type="PANTHER" id="PTHR33941:SF13">
    <property type="entry name" value="CARBOXYSOME SHELL PROTEIN CCMK4"/>
    <property type="match status" value="1"/>
</dbReference>
<comment type="subcellular location">
    <subcellularLocation>
        <location evidence="3 6">Carboxysome</location>
    </subcellularLocation>
</comment>
<comment type="caution">
    <text evidence="8">The sequence shown here is derived from an EMBL/GenBank/DDBJ whole genome shotgun (WGS) entry which is preliminary data.</text>
</comment>
<dbReference type="SUPFAM" id="SSF143414">
    <property type="entry name" value="CcmK-like"/>
    <property type="match status" value="1"/>
</dbReference>
<keyword evidence="9" id="KW-1185">Reference proteome</keyword>
<dbReference type="CDD" id="cd07057">
    <property type="entry name" value="BMC_CcmK"/>
    <property type="match status" value="1"/>
</dbReference>
<keyword evidence="1 6" id="KW-0602">Photosynthesis</keyword>
<dbReference type="PROSITE" id="PS51930">
    <property type="entry name" value="BMC_2"/>
    <property type="match status" value="1"/>
</dbReference>
<dbReference type="GO" id="GO:0015979">
    <property type="term" value="P:photosynthesis"/>
    <property type="evidence" value="ECO:0007669"/>
    <property type="project" value="UniProtKB-KW"/>
</dbReference>
<evidence type="ECO:0000256" key="1">
    <source>
        <dbReference type="ARBA" id="ARBA00022531"/>
    </source>
</evidence>
<dbReference type="GO" id="GO:0015977">
    <property type="term" value="P:carbon fixation"/>
    <property type="evidence" value="ECO:0007669"/>
    <property type="project" value="UniProtKB-UniRule"/>
</dbReference>
<dbReference type="GO" id="GO:0031470">
    <property type="term" value="C:carboxysome"/>
    <property type="evidence" value="ECO:0007669"/>
    <property type="project" value="UniProtKB-SubCell"/>
</dbReference>
<dbReference type="EMBL" id="JADEXQ010000040">
    <property type="protein sequence ID" value="MBE9030653.1"/>
    <property type="molecule type" value="Genomic_DNA"/>
</dbReference>
<evidence type="ECO:0000256" key="6">
    <source>
        <dbReference type="HAMAP-Rule" id="MF_00854"/>
    </source>
</evidence>
<accession>A0A928VMY7</accession>
<dbReference type="RefSeq" id="WP_264325483.1">
    <property type="nucleotide sequence ID" value="NZ_JADEXQ010000040.1"/>
</dbReference>
<evidence type="ECO:0000256" key="5">
    <source>
        <dbReference type="ARBA" id="ARBA00024446"/>
    </source>
</evidence>